<feature type="transmembrane region" description="Helical" evidence="8">
    <location>
        <begin position="145"/>
        <end position="164"/>
    </location>
</feature>
<dbReference type="SUPFAM" id="SSF90123">
    <property type="entry name" value="ABC transporter transmembrane region"/>
    <property type="match status" value="1"/>
</dbReference>
<evidence type="ECO:0000256" key="3">
    <source>
        <dbReference type="ARBA" id="ARBA00022692"/>
    </source>
</evidence>
<evidence type="ECO:0000256" key="1">
    <source>
        <dbReference type="ARBA" id="ARBA00004651"/>
    </source>
</evidence>
<dbReference type="Pfam" id="PF00005">
    <property type="entry name" value="ABC_tran"/>
    <property type="match status" value="1"/>
</dbReference>
<feature type="transmembrane region" description="Helical" evidence="8">
    <location>
        <begin position="269"/>
        <end position="289"/>
    </location>
</feature>
<dbReference type="PROSITE" id="PS50929">
    <property type="entry name" value="ABC_TM1F"/>
    <property type="match status" value="1"/>
</dbReference>
<feature type="transmembrane region" description="Helical" evidence="8">
    <location>
        <begin position="184"/>
        <end position="207"/>
    </location>
</feature>
<sequence precursor="true">MKTIKQFFYLVSPFWGRRAALYCWFLLIVSLTLTLSSVWFNVKMNEWNGSFYNALQQLDGQALYKLLQQFIIIIAGLITVVVMGDFLRQKMVIRWREGMTEQVLDRWLSKNSKHYMLRLTSQEPDNPDQRIAEDIRLLIESTMRLTVTFLHSLLTLISFATILWSLSGAISFTLGGSEWTIPGYMFWACIIYTIIGITITQFIGSPLRKINMDKQRKEADYRTALITRKQHGDAIAGQRGEISDRNELMGRFLGVIRNWNNLIRYERNLAFFTVGYQQATAMAPIIFALPKFLAGELMLGGLMQLRQAFSSVAGALSWFIFSYKEIAAWQATVTRLYNFVILLEHDHEPEVADLNDKQIKLKANLSLFMQDDSLLIQDINFSVKAGELTVIEGCSGLGKSTLLRALSGHWPYFKGEIQRSPNVCWLPQRMYLPFARLDSLLAYPCQPNQFSAKEYEEVLHLVGLDKIKNQLSLETDWTTRLSGGEQQRLIFARLLLNKPALILLDETTSALDEQNALNMLQLLKQHLPTAGIALVSHQRFTHLIADNVISLKSPTVSSSQPVGVTEYVS</sequence>
<keyword evidence="5 11" id="KW-0067">ATP-binding</keyword>
<dbReference type="InterPro" id="IPR036640">
    <property type="entry name" value="ABC1_TM_sf"/>
</dbReference>
<keyword evidence="6 8" id="KW-1133">Transmembrane helix</keyword>
<feature type="transmembrane region" description="Helical" evidence="8">
    <location>
        <begin position="21"/>
        <end position="42"/>
    </location>
</feature>
<gene>
    <name evidence="11" type="primary">yddA</name>
    <name evidence="11" type="ORF">BN1804_01757</name>
</gene>
<dbReference type="PANTHER" id="PTHR11384:SF59">
    <property type="entry name" value="LYSOSOMAL COBALAMIN TRANSPORTER ABCD4"/>
    <property type="match status" value="1"/>
</dbReference>
<evidence type="ECO:0000256" key="2">
    <source>
        <dbReference type="ARBA" id="ARBA00022448"/>
    </source>
</evidence>
<evidence type="ECO:0000256" key="6">
    <source>
        <dbReference type="ARBA" id="ARBA00022989"/>
    </source>
</evidence>
<dbReference type="Gene3D" id="3.40.50.300">
    <property type="entry name" value="P-loop containing nucleotide triphosphate hydrolases"/>
    <property type="match status" value="1"/>
</dbReference>
<dbReference type="AlphaFoldDB" id="A0A0G4Q807"/>
<dbReference type="InterPro" id="IPR050835">
    <property type="entry name" value="ABC_transporter_sub-D"/>
</dbReference>
<keyword evidence="2" id="KW-0813">Transport</keyword>
<feature type="domain" description="ABC transmembrane type-1" evidence="10">
    <location>
        <begin position="54"/>
        <end position="328"/>
    </location>
</feature>
<dbReference type="SUPFAM" id="SSF52540">
    <property type="entry name" value="P-loop containing nucleoside triphosphate hydrolases"/>
    <property type="match status" value="1"/>
</dbReference>
<accession>A0A0G4Q807</accession>
<protein>
    <submittedName>
        <fullName evidence="11">Inner membrane ABC transporter ATP-binding protein YddA</fullName>
    </submittedName>
</protein>
<dbReference type="RefSeq" id="WP_072063742.1">
    <property type="nucleotide sequence ID" value="NZ_CVRY01000003.1"/>
</dbReference>
<reference evidence="12" key="1">
    <citation type="submission" date="2015-06" db="EMBL/GenBank/DDBJ databases">
        <authorList>
            <person name="Urmite Genomes"/>
        </authorList>
    </citation>
    <scope>NUCLEOTIDE SEQUENCE [LARGE SCALE GENOMIC DNA]</scope>
    <source>
        <strain evidence="12">CSUR P1867</strain>
    </source>
</reference>
<evidence type="ECO:0000256" key="8">
    <source>
        <dbReference type="SAM" id="Phobius"/>
    </source>
</evidence>
<dbReference type="InterPro" id="IPR027417">
    <property type="entry name" value="P-loop_NTPase"/>
</dbReference>
<proteinExistence type="predicted"/>
<dbReference type="Pfam" id="PF06472">
    <property type="entry name" value="ABC_membrane_2"/>
    <property type="match status" value="1"/>
</dbReference>
<evidence type="ECO:0000313" key="12">
    <source>
        <dbReference type="Proteomes" id="UP000183920"/>
    </source>
</evidence>
<dbReference type="SMART" id="SM00382">
    <property type="entry name" value="AAA"/>
    <property type="match status" value="1"/>
</dbReference>
<evidence type="ECO:0000259" key="9">
    <source>
        <dbReference type="PROSITE" id="PS50893"/>
    </source>
</evidence>
<evidence type="ECO:0000256" key="7">
    <source>
        <dbReference type="ARBA" id="ARBA00023136"/>
    </source>
</evidence>
<dbReference type="GO" id="GO:0140359">
    <property type="term" value="F:ABC-type transporter activity"/>
    <property type="evidence" value="ECO:0007669"/>
    <property type="project" value="InterPro"/>
</dbReference>
<dbReference type="GO" id="GO:0005886">
    <property type="term" value="C:plasma membrane"/>
    <property type="evidence" value="ECO:0007669"/>
    <property type="project" value="UniProtKB-SubCell"/>
</dbReference>
<feature type="transmembrane region" description="Helical" evidence="8">
    <location>
        <begin position="62"/>
        <end position="87"/>
    </location>
</feature>
<dbReference type="EMBL" id="CVRY01000003">
    <property type="protein sequence ID" value="CRL61995.1"/>
    <property type="molecule type" value="Genomic_DNA"/>
</dbReference>
<dbReference type="Gene3D" id="1.20.1560.10">
    <property type="entry name" value="ABC transporter type 1, transmembrane domain"/>
    <property type="match status" value="1"/>
</dbReference>
<dbReference type="InterPro" id="IPR003593">
    <property type="entry name" value="AAA+_ATPase"/>
</dbReference>
<dbReference type="PROSITE" id="PS50893">
    <property type="entry name" value="ABC_TRANSPORTER_2"/>
    <property type="match status" value="1"/>
</dbReference>
<comment type="subcellular location">
    <subcellularLocation>
        <location evidence="1">Cell membrane</location>
        <topology evidence="1">Multi-pass membrane protein</topology>
    </subcellularLocation>
</comment>
<dbReference type="Proteomes" id="UP000183920">
    <property type="component" value="Unassembled WGS sequence"/>
</dbReference>
<evidence type="ECO:0000259" key="10">
    <source>
        <dbReference type="PROSITE" id="PS50929"/>
    </source>
</evidence>
<dbReference type="GO" id="GO:0016887">
    <property type="term" value="F:ATP hydrolysis activity"/>
    <property type="evidence" value="ECO:0007669"/>
    <property type="project" value="InterPro"/>
</dbReference>
<dbReference type="InterPro" id="IPR017871">
    <property type="entry name" value="ABC_transporter-like_CS"/>
</dbReference>
<dbReference type="GO" id="GO:0005524">
    <property type="term" value="F:ATP binding"/>
    <property type="evidence" value="ECO:0007669"/>
    <property type="project" value="UniProtKB-KW"/>
</dbReference>
<dbReference type="PROSITE" id="PS00211">
    <property type="entry name" value="ABC_TRANSPORTER_1"/>
    <property type="match status" value="1"/>
</dbReference>
<evidence type="ECO:0000256" key="4">
    <source>
        <dbReference type="ARBA" id="ARBA00022741"/>
    </source>
</evidence>
<evidence type="ECO:0000313" key="11">
    <source>
        <dbReference type="EMBL" id="CRL61995.1"/>
    </source>
</evidence>
<keyword evidence="4" id="KW-0547">Nucleotide-binding</keyword>
<keyword evidence="7 8" id="KW-0472">Membrane</keyword>
<keyword evidence="3 8" id="KW-0812">Transmembrane</keyword>
<dbReference type="PANTHER" id="PTHR11384">
    <property type="entry name" value="ATP-BINDING CASSETTE, SUB-FAMILY D MEMBER"/>
    <property type="match status" value="1"/>
</dbReference>
<evidence type="ECO:0000256" key="5">
    <source>
        <dbReference type="ARBA" id="ARBA00022840"/>
    </source>
</evidence>
<dbReference type="InterPro" id="IPR003439">
    <property type="entry name" value="ABC_transporter-like_ATP-bd"/>
</dbReference>
<dbReference type="InterPro" id="IPR011527">
    <property type="entry name" value="ABC1_TM_dom"/>
</dbReference>
<organism evidence="11 12">
    <name type="scientific">Proteus penneri</name>
    <dbReference type="NCBI Taxonomy" id="102862"/>
    <lineage>
        <taxon>Bacteria</taxon>
        <taxon>Pseudomonadati</taxon>
        <taxon>Pseudomonadota</taxon>
        <taxon>Gammaproteobacteria</taxon>
        <taxon>Enterobacterales</taxon>
        <taxon>Morganellaceae</taxon>
        <taxon>Proteus</taxon>
    </lineage>
</organism>
<feature type="domain" description="ABC transporter" evidence="9">
    <location>
        <begin position="359"/>
        <end position="566"/>
    </location>
</feature>
<name>A0A0G4Q807_9GAMM</name>